<dbReference type="RefSeq" id="XP_004341509.1">
    <property type="nucleotide sequence ID" value="XM_004341461.1"/>
</dbReference>
<keyword evidence="7 15" id="KW-0418">Kinase</keyword>
<dbReference type="InterPro" id="IPR017441">
    <property type="entry name" value="Protein_kinase_ATP_BS"/>
</dbReference>
<evidence type="ECO:0000256" key="10">
    <source>
        <dbReference type="PROSITE-ProRule" id="PRU00146"/>
    </source>
</evidence>
<keyword evidence="8" id="KW-0862">Zinc</keyword>
<protein>
    <submittedName>
        <fullName evidence="15">Protein kinase domain containing protein</fullName>
    </submittedName>
</protein>
<organism evidence="15 16">
    <name type="scientific">Acanthamoeba castellanii (strain ATCC 30010 / Neff)</name>
    <dbReference type="NCBI Taxonomy" id="1257118"/>
    <lineage>
        <taxon>Eukaryota</taxon>
        <taxon>Amoebozoa</taxon>
        <taxon>Discosea</taxon>
        <taxon>Longamoebia</taxon>
        <taxon>Centramoebida</taxon>
        <taxon>Acanthamoebidae</taxon>
        <taxon>Acanthamoeba</taxon>
    </lineage>
</organism>
<dbReference type="InterPro" id="IPR011009">
    <property type="entry name" value="Kinase-like_dom_sf"/>
</dbReference>
<dbReference type="FunFam" id="1.10.510.10:FF:000624">
    <property type="entry name" value="Mitogen-activated protein kinase"/>
    <property type="match status" value="1"/>
</dbReference>
<feature type="compositionally biased region" description="Low complexity" evidence="12">
    <location>
        <begin position="702"/>
        <end position="733"/>
    </location>
</feature>
<dbReference type="PROSITE" id="PS50016">
    <property type="entry name" value="ZF_PHD_2"/>
    <property type="match status" value="1"/>
</dbReference>
<evidence type="ECO:0000313" key="15">
    <source>
        <dbReference type="EMBL" id="ELR19423.1"/>
    </source>
</evidence>
<dbReference type="SMART" id="SM00249">
    <property type="entry name" value="PHD"/>
    <property type="match status" value="1"/>
</dbReference>
<dbReference type="VEuPathDB" id="AmoebaDB:ACA1_266800"/>
<dbReference type="GO" id="GO:0008024">
    <property type="term" value="C:cyclin/CDK positive transcription elongation factor complex"/>
    <property type="evidence" value="ECO:0007669"/>
    <property type="project" value="TreeGrafter"/>
</dbReference>
<dbReference type="InterPro" id="IPR001965">
    <property type="entry name" value="Znf_PHD"/>
</dbReference>
<dbReference type="AlphaFoldDB" id="L8H3W0"/>
<dbReference type="GO" id="GO:0032968">
    <property type="term" value="P:positive regulation of transcription elongation by RNA polymerase II"/>
    <property type="evidence" value="ECO:0007669"/>
    <property type="project" value="TreeGrafter"/>
</dbReference>
<dbReference type="SUPFAM" id="SSF56112">
    <property type="entry name" value="Protein kinase-like (PK-like)"/>
    <property type="match status" value="1"/>
</dbReference>
<dbReference type="Pfam" id="PF00069">
    <property type="entry name" value="Pkinase"/>
    <property type="match status" value="1"/>
</dbReference>
<feature type="region of interest" description="Disordered" evidence="12">
    <location>
        <begin position="1"/>
        <end position="127"/>
    </location>
</feature>
<dbReference type="STRING" id="1257118.L8H3W0"/>
<dbReference type="GO" id="GO:0008353">
    <property type="term" value="F:RNA polymerase II CTD heptapeptide repeat kinase activity"/>
    <property type="evidence" value="ECO:0007669"/>
    <property type="project" value="TreeGrafter"/>
</dbReference>
<feature type="domain" description="Protein kinase" evidence="13">
    <location>
        <begin position="144"/>
        <end position="428"/>
    </location>
</feature>
<dbReference type="GO" id="GO:0008270">
    <property type="term" value="F:zinc ion binding"/>
    <property type="evidence" value="ECO:0007669"/>
    <property type="project" value="UniProtKB-KW"/>
</dbReference>
<proteinExistence type="inferred from homology"/>
<dbReference type="SMART" id="SM00220">
    <property type="entry name" value="S_TKc"/>
    <property type="match status" value="1"/>
</dbReference>
<dbReference type="Gene3D" id="3.30.200.20">
    <property type="entry name" value="Phosphorylase Kinase, domain 1"/>
    <property type="match status" value="1"/>
</dbReference>
<name>L8H3W0_ACACF</name>
<dbReference type="Gene3D" id="3.30.40.10">
    <property type="entry name" value="Zinc/RING finger domain, C3HC4 (zinc finger)"/>
    <property type="match status" value="1"/>
</dbReference>
<keyword evidence="16" id="KW-1185">Reference proteome</keyword>
<keyword evidence="6 10" id="KW-0863">Zinc-finger</keyword>
<sequence length="944" mass="100293">MSIFSCPPPSAGQQHAPPAHGGHSSSSNHHSGNGLLPLPSPPPSASQRMRMPPQHHHHPRTGPGTSNGSAGRPYQPMRPLPGSRHHHGPTSMGAYAPSSSARTSTTSTSTTSSSSSSSSFSSKGSSSLLVEGCPPLRQFAWTDFDIMQKVGEGTTGSVYKAKCRGTATLYALKVFRHEADMGVSISALQEIKSFQRLRPLKYIVRLVGFTFSPKDEFVLVEEYMEHDLAGLLHSKHRFSEPHIKCIMHQLLSGLHECHQMQLIHRDIKSSNILMHRGNLRITDFGFMTTVENAALYQSCEIITLWYRPPELLLGTTKYGQEVDMWSAGCIFFELLTMEIAFRGRSSKDQLVLLFKTLGKPSESMWPGVSSLPLWNELGRDIPPYPNTLRERLAGSRVSPQALDLLASLLSLDPKHRPTTAQALAHPFFTHGVAPCKPSELPHFEEAHEYELKKLQQHSSATAAGGGGPGGQRRAPTVGGGGHQMRSMSGGHGGHGGQLTITGGGGLNRRAPAQSHHGGGHFGGRDGHQRRAGGGGPHDGAPAAPYAHPPGHAQPHHARGEEAPQTRKRPAADVDWILNREKPSVKPPGGPTSPPAAMPSSRGLLHDGKRIKTERDLASPPPVLKRESSLPLAASRASDAEGRARTREAVTPPTNAAAAAAAGDAARGRTKPKLIQPVRKLSPTRTRLPTVPMSSLPVRRDSSATSRSPPHSSTAPSPSSSASTTPTPGSSAPSKITIRRSKVGDKPVLRIVNHGSPPPATATTGAAEAEAKREAQTTAKRRRQPSPAEETSARREGSSGAAGAGQGHPRKAARREGATASPSSPTDARGDGLLPTPAGPPLASDLTAPRRQRSGAKGGSAALEGGAPAKAAPAATRGKPSSAGGGGSKLYCTCRQPNDPSRWMIACDWCDSWYHGDCEGVTQEESNRIPKYKCRRCRGLVPRDQ</sequence>
<feature type="compositionally biased region" description="Low complexity" evidence="12">
    <location>
        <begin position="860"/>
        <end position="874"/>
    </location>
</feature>
<dbReference type="PROSITE" id="PS50011">
    <property type="entry name" value="PROTEIN_KINASE_DOM"/>
    <property type="match status" value="1"/>
</dbReference>
<evidence type="ECO:0000256" key="9">
    <source>
        <dbReference type="ARBA" id="ARBA00022840"/>
    </source>
</evidence>
<keyword evidence="4" id="KW-0479">Metal-binding</keyword>
<dbReference type="InterPro" id="IPR000719">
    <property type="entry name" value="Prot_kinase_dom"/>
</dbReference>
<dbReference type="InterPro" id="IPR019787">
    <property type="entry name" value="Znf_PHD-finger"/>
</dbReference>
<dbReference type="SUPFAM" id="SSF57903">
    <property type="entry name" value="FYVE/PHD zinc finger"/>
    <property type="match status" value="1"/>
</dbReference>
<dbReference type="Pfam" id="PF00628">
    <property type="entry name" value="PHD"/>
    <property type="match status" value="1"/>
</dbReference>
<feature type="compositionally biased region" description="Low complexity" evidence="12">
    <location>
        <begin position="20"/>
        <end position="37"/>
    </location>
</feature>
<dbReference type="PANTHER" id="PTHR24056:SF546">
    <property type="entry name" value="CYCLIN-DEPENDENT KINASE 12"/>
    <property type="match status" value="1"/>
</dbReference>
<evidence type="ECO:0000256" key="7">
    <source>
        <dbReference type="ARBA" id="ARBA00022777"/>
    </source>
</evidence>
<feature type="compositionally biased region" description="Pro residues" evidence="12">
    <location>
        <begin position="1"/>
        <end position="10"/>
    </location>
</feature>
<evidence type="ECO:0000313" key="16">
    <source>
        <dbReference type="Proteomes" id="UP000011083"/>
    </source>
</evidence>
<dbReference type="PROSITE" id="PS00107">
    <property type="entry name" value="PROTEIN_KINASE_ATP"/>
    <property type="match status" value="1"/>
</dbReference>
<feature type="compositionally biased region" description="Low complexity" evidence="12">
    <location>
        <begin position="98"/>
        <end position="127"/>
    </location>
</feature>
<dbReference type="Proteomes" id="UP000011083">
    <property type="component" value="Unassembled WGS sequence"/>
</dbReference>
<feature type="compositionally biased region" description="Basic and acidic residues" evidence="12">
    <location>
        <begin position="603"/>
        <end position="616"/>
    </location>
</feature>
<evidence type="ECO:0000256" key="5">
    <source>
        <dbReference type="ARBA" id="ARBA00022741"/>
    </source>
</evidence>
<dbReference type="InterPro" id="IPR019786">
    <property type="entry name" value="Zinc_finger_PHD-type_CS"/>
</dbReference>
<dbReference type="KEGG" id="acan:ACA1_266800"/>
<keyword evidence="2" id="KW-0723">Serine/threonine-protein kinase</keyword>
<dbReference type="InterPro" id="IPR050108">
    <property type="entry name" value="CDK"/>
</dbReference>
<feature type="compositionally biased region" description="Basic and acidic residues" evidence="12">
    <location>
        <begin position="637"/>
        <end position="647"/>
    </location>
</feature>
<dbReference type="OMA" id="YGSTPCF"/>
<dbReference type="InterPro" id="IPR013083">
    <property type="entry name" value="Znf_RING/FYVE/PHD"/>
</dbReference>
<evidence type="ECO:0000256" key="8">
    <source>
        <dbReference type="ARBA" id="ARBA00022833"/>
    </source>
</evidence>
<keyword evidence="3" id="KW-0808">Transferase</keyword>
<evidence type="ECO:0000256" key="11">
    <source>
        <dbReference type="PROSITE-ProRule" id="PRU10141"/>
    </source>
</evidence>
<evidence type="ECO:0000256" key="6">
    <source>
        <dbReference type="ARBA" id="ARBA00022771"/>
    </source>
</evidence>
<feature type="region of interest" description="Disordered" evidence="12">
    <location>
        <begin position="457"/>
        <end position="889"/>
    </location>
</feature>
<dbReference type="GO" id="GO:0030332">
    <property type="term" value="F:cyclin binding"/>
    <property type="evidence" value="ECO:0007669"/>
    <property type="project" value="TreeGrafter"/>
</dbReference>
<keyword evidence="9 11" id="KW-0067">ATP-binding</keyword>
<evidence type="ECO:0000259" key="14">
    <source>
        <dbReference type="PROSITE" id="PS50016"/>
    </source>
</evidence>
<comment type="similarity">
    <text evidence="1">Belongs to the protein kinase superfamily. CMGC Ser/Thr protein kinase family. CDC2/CDKX subfamily.</text>
</comment>
<evidence type="ECO:0000256" key="12">
    <source>
        <dbReference type="SAM" id="MobiDB-lite"/>
    </source>
</evidence>
<evidence type="ECO:0000256" key="4">
    <source>
        <dbReference type="ARBA" id="ARBA00022723"/>
    </source>
</evidence>
<dbReference type="PROSITE" id="PS01359">
    <property type="entry name" value="ZF_PHD_1"/>
    <property type="match status" value="1"/>
</dbReference>
<dbReference type="OrthoDB" id="21582at2759"/>
<dbReference type="GO" id="GO:0005524">
    <property type="term" value="F:ATP binding"/>
    <property type="evidence" value="ECO:0007669"/>
    <property type="project" value="UniProtKB-UniRule"/>
</dbReference>
<dbReference type="GeneID" id="14920203"/>
<feature type="compositionally biased region" description="Low complexity" evidence="12">
    <location>
        <begin position="538"/>
        <end position="552"/>
    </location>
</feature>
<accession>L8H3W0</accession>
<dbReference type="PROSITE" id="PS00108">
    <property type="entry name" value="PROTEIN_KINASE_ST"/>
    <property type="match status" value="1"/>
</dbReference>
<feature type="domain" description="PHD-type" evidence="14">
    <location>
        <begin position="888"/>
        <end position="939"/>
    </location>
</feature>
<evidence type="ECO:0000256" key="2">
    <source>
        <dbReference type="ARBA" id="ARBA00022527"/>
    </source>
</evidence>
<keyword evidence="5 11" id="KW-0547">Nucleotide-binding</keyword>
<evidence type="ECO:0000256" key="3">
    <source>
        <dbReference type="ARBA" id="ARBA00022679"/>
    </source>
</evidence>
<gene>
    <name evidence="15" type="ORF">ACA1_266800</name>
</gene>
<feature type="compositionally biased region" description="Gly residues" evidence="12">
    <location>
        <begin position="489"/>
        <end position="506"/>
    </location>
</feature>
<dbReference type="PANTHER" id="PTHR24056">
    <property type="entry name" value="CELL DIVISION PROTEIN KINASE"/>
    <property type="match status" value="1"/>
</dbReference>
<dbReference type="Gene3D" id="1.10.510.10">
    <property type="entry name" value="Transferase(Phosphotransferase) domain 1"/>
    <property type="match status" value="1"/>
</dbReference>
<dbReference type="EMBL" id="KB007933">
    <property type="protein sequence ID" value="ELR19423.1"/>
    <property type="molecule type" value="Genomic_DNA"/>
</dbReference>
<reference evidence="15 16" key="1">
    <citation type="journal article" date="2013" name="Genome Biol.">
        <title>Genome of Acanthamoeba castellanii highlights extensive lateral gene transfer and early evolution of tyrosine kinase signaling.</title>
        <authorList>
            <person name="Clarke M."/>
            <person name="Lohan A.J."/>
            <person name="Liu B."/>
            <person name="Lagkouvardos I."/>
            <person name="Roy S."/>
            <person name="Zafar N."/>
            <person name="Bertelli C."/>
            <person name="Schilde C."/>
            <person name="Kianianmomeni A."/>
            <person name="Burglin T.R."/>
            <person name="Frech C."/>
            <person name="Turcotte B."/>
            <person name="Kopec K.O."/>
            <person name="Synnott J.M."/>
            <person name="Choo C."/>
            <person name="Paponov I."/>
            <person name="Finkler A."/>
            <person name="Soon Heng Tan C."/>
            <person name="Hutchins A.P."/>
            <person name="Weinmeier T."/>
            <person name="Rattei T."/>
            <person name="Chu J.S."/>
            <person name="Gimenez G."/>
            <person name="Irimia M."/>
            <person name="Rigden D.J."/>
            <person name="Fitzpatrick D.A."/>
            <person name="Lorenzo-Morales J."/>
            <person name="Bateman A."/>
            <person name="Chiu C.H."/>
            <person name="Tang P."/>
            <person name="Hegemann P."/>
            <person name="Fromm H."/>
            <person name="Raoult D."/>
            <person name="Greub G."/>
            <person name="Miranda-Saavedra D."/>
            <person name="Chen N."/>
            <person name="Nash P."/>
            <person name="Ginger M.L."/>
            <person name="Horn M."/>
            <person name="Schaap P."/>
            <person name="Caler L."/>
            <person name="Loftus B."/>
        </authorList>
    </citation>
    <scope>NUCLEOTIDE SEQUENCE [LARGE SCALE GENOMIC DNA]</scope>
    <source>
        <strain evidence="15 16">Neff</strain>
    </source>
</reference>
<evidence type="ECO:0000256" key="1">
    <source>
        <dbReference type="ARBA" id="ARBA00006485"/>
    </source>
</evidence>
<evidence type="ECO:0000259" key="13">
    <source>
        <dbReference type="PROSITE" id="PS50011"/>
    </source>
</evidence>
<feature type="compositionally biased region" description="Pro residues" evidence="12">
    <location>
        <begin position="584"/>
        <end position="596"/>
    </location>
</feature>
<feature type="compositionally biased region" description="Low complexity" evidence="12">
    <location>
        <begin position="655"/>
        <end position="664"/>
    </location>
</feature>
<feature type="binding site" evidence="11">
    <location>
        <position position="173"/>
    </location>
    <ligand>
        <name>ATP</name>
        <dbReference type="ChEBI" id="CHEBI:30616"/>
    </ligand>
</feature>
<dbReference type="InterPro" id="IPR011011">
    <property type="entry name" value="Znf_FYVE_PHD"/>
</dbReference>
<dbReference type="InterPro" id="IPR008271">
    <property type="entry name" value="Ser/Thr_kinase_AS"/>
</dbReference>